<keyword evidence="1" id="KW-0812">Transmembrane</keyword>
<proteinExistence type="predicted"/>
<feature type="transmembrane region" description="Helical" evidence="1">
    <location>
        <begin position="106"/>
        <end position="124"/>
    </location>
</feature>
<feature type="transmembrane region" description="Helical" evidence="1">
    <location>
        <begin position="77"/>
        <end position="94"/>
    </location>
</feature>
<keyword evidence="1" id="KW-1133">Transmembrane helix</keyword>
<comment type="caution">
    <text evidence="2">The sequence shown here is derived from an EMBL/GenBank/DDBJ whole genome shotgun (WGS) entry which is preliminary data.</text>
</comment>
<dbReference type="EMBL" id="BART01019470">
    <property type="protein sequence ID" value="GAG86571.1"/>
    <property type="molecule type" value="Genomic_DNA"/>
</dbReference>
<evidence type="ECO:0000313" key="2">
    <source>
        <dbReference type="EMBL" id="GAG86571.1"/>
    </source>
</evidence>
<sequence>MGFGKSFLLSLVAFIGLNFIVSILYFALDVGFDTLMDNIQNAPLMIIYYLFGSVTSVPSNNMDWAIVQPLFNEDNTFLILSLGYLVAPIIAAILAGKFAESKFQGFAGWLLTVIVSTVAVVIGVF</sequence>
<dbReference type="AlphaFoldDB" id="X1CQP2"/>
<feature type="transmembrane region" description="Helical" evidence="1">
    <location>
        <begin position="6"/>
        <end position="27"/>
    </location>
</feature>
<gene>
    <name evidence="2" type="ORF">S01H4_36426</name>
</gene>
<reference evidence="2" key="1">
    <citation type="journal article" date="2014" name="Front. Microbiol.">
        <title>High frequency of phylogenetically diverse reductive dehalogenase-homologous genes in deep subseafloor sedimentary metagenomes.</title>
        <authorList>
            <person name="Kawai M."/>
            <person name="Futagami T."/>
            <person name="Toyoda A."/>
            <person name="Takaki Y."/>
            <person name="Nishi S."/>
            <person name="Hori S."/>
            <person name="Arai W."/>
            <person name="Tsubouchi T."/>
            <person name="Morono Y."/>
            <person name="Uchiyama I."/>
            <person name="Ito T."/>
            <person name="Fujiyama A."/>
            <person name="Inagaki F."/>
            <person name="Takami H."/>
        </authorList>
    </citation>
    <scope>NUCLEOTIDE SEQUENCE</scope>
    <source>
        <strain evidence="2">Expedition CK06-06</strain>
    </source>
</reference>
<feature type="transmembrane region" description="Helical" evidence="1">
    <location>
        <begin position="39"/>
        <end position="57"/>
    </location>
</feature>
<accession>X1CQP2</accession>
<organism evidence="2">
    <name type="scientific">marine sediment metagenome</name>
    <dbReference type="NCBI Taxonomy" id="412755"/>
    <lineage>
        <taxon>unclassified sequences</taxon>
        <taxon>metagenomes</taxon>
        <taxon>ecological metagenomes</taxon>
    </lineage>
</organism>
<keyword evidence="1" id="KW-0472">Membrane</keyword>
<name>X1CQP2_9ZZZZ</name>
<protein>
    <submittedName>
        <fullName evidence="2">Uncharacterized protein</fullName>
    </submittedName>
</protein>
<evidence type="ECO:0000256" key="1">
    <source>
        <dbReference type="SAM" id="Phobius"/>
    </source>
</evidence>